<feature type="region of interest" description="Disordered" evidence="4">
    <location>
        <begin position="1"/>
        <end position="24"/>
    </location>
</feature>
<dbReference type="Pfam" id="PF07173">
    <property type="entry name" value="GRDP-like"/>
    <property type="match status" value="2"/>
</dbReference>
<evidence type="ECO:0000256" key="2">
    <source>
        <dbReference type="ARBA" id="ARBA00022525"/>
    </source>
</evidence>
<accession>A0A814FW09</accession>
<feature type="compositionally biased region" description="Acidic residues" evidence="4">
    <location>
        <begin position="315"/>
        <end position="325"/>
    </location>
</feature>
<dbReference type="InterPro" id="IPR009836">
    <property type="entry name" value="GRDP-like"/>
</dbReference>
<keyword evidence="2" id="KW-0964">Secreted</keyword>
<dbReference type="CDD" id="cd09917">
    <property type="entry name" value="F-box_SF"/>
    <property type="match status" value="1"/>
</dbReference>
<dbReference type="SMART" id="SM00327">
    <property type="entry name" value="VWA"/>
    <property type="match status" value="1"/>
</dbReference>
<feature type="domain" description="VWFA" evidence="6">
    <location>
        <begin position="32"/>
        <end position="229"/>
    </location>
</feature>
<reference evidence="7" key="1">
    <citation type="submission" date="2021-02" db="EMBL/GenBank/DDBJ databases">
        <authorList>
            <person name="Nowell W R."/>
        </authorList>
    </citation>
    <scope>NUCLEOTIDE SEQUENCE</scope>
</reference>
<sequence length="870" mass="101275">MPARRKQNVPMGIQVEKREQPELAQHDPSVLDLAFAMDCTGSMASYIDSARNNIRSIVEEIVRSEKSDIRLALVEYRDHPPQDTTFVTRVHNFTNDVSEMRDWLDQCRAEGGGDEPEAVADALRDVLDLSWREGATKICVLISDAPPHGLNGRGDTLPQGCPDGHDPMRIVRDMAELSITLYAVGVEPPIVPYRDFFMTIAYITGGQYVPMVNAQLLAQVIVGGVQEEITLERLMQNAQADIAREIQQAEEEGVDDGETARRVNRYFASRKTRTRQMRNKGGATSKAAEDCYSKCADMSEVREKYKMVETKKEEDNDEDDEEKEDNNEKANYEVDEDDMSLEQAKRIVQKVKNRNAFLQNILLTREPSFERNMFNSLRTSLRGYQLNESDDEVSSSSSDNEEISQEELRHPPISSVCGYTWHIDQIQQTLSDSLFASLPTEILIQIFQLLSIHDLMHVSLVCRYFKFLVDQDDIWRSKCNPSNQIQSKSYKQIYMDWTYGKYLRHRDLKKIIEKYKKETSRISCCLSTRHSSKREETKTIEHPDTSAEVTMQLSSDIERTIIALIALVEKTSEFMFACCQPTAIAQMIKRYYRFMQLKVAHPQEYLVPTLDIEIVWQTHLIRPEMYRGDCLRLFHCIIDHSLLLDKSQEKEDVKTQAFIKTCQLYEERFGEQYCPLITNNGEDEEDAGWSIYHHSLLNYIKCPIPSYSYWDKTHFQFAYQLVDNYQNPFSFVEEDIILDRYWFRLYSKDMYEVGMRIIEYNPVAQPNALHLAIKRLIKSYERFLYITAKYSSMNEYQSIHPTCAIDIAWHSHMQEPLKYADDCNRLVGFIMNHTPWSSTRTANDIAQSRREISEIWNIEFERSMERDHLK</sequence>
<dbReference type="InterPro" id="IPR052969">
    <property type="entry name" value="Thr-specific_kinase-like"/>
</dbReference>
<feature type="region of interest" description="Disordered" evidence="4">
    <location>
        <begin position="309"/>
        <end position="334"/>
    </location>
</feature>
<feature type="compositionally biased region" description="Acidic residues" evidence="4">
    <location>
        <begin position="388"/>
        <end position="405"/>
    </location>
</feature>
<evidence type="ECO:0000256" key="1">
    <source>
        <dbReference type="ARBA" id="ARBA00004613"/>
    </source>
</evidence>
<dbReference type="SUPFAM" id="SSF53300">
    <property type="entry name" value="vWA-like"/>
    <property type="match status" value="1"/>
</dbReference>
<keyword evidence="3" id="KW-0732">Signal</keyword>
<dbReference type="InterPro" id="IPR001810">
    <property type="entry name" value="F-box_dom"/>
</dbReference>
<proteinExistence type="predicted"/>
<comment type="subcellular location">
    <subcellularLocation>
        <location evidence="1">Secreted</location>
    </subcellularLocation>
</comment>
<dbReference type="InterPro" id="IPR002035">
    <property type="entry name" value="VWF_A"/>
</dbReference>
<gene>
    <name evidence="7" type="ORF">XAT740_LOCUS12524</name>
</gene>
<name>A0A814FW09_ADIRI</name>
<evidence type="ECO:0000259" key="5">
    <source>
        <dbReference type="PROSITE" id="PS50181"/>
    </source>
</evidence>
<dbReference type="Pfam" id="PF12937">
    <property type="entry name" value="F-box-like"/>
    <property type="match status" value="1"/>
</dbReference>
<dbReference type="Gene3D" id="1.20.1280.50">
    <property type="match status" value="1"/>
</dbReference>
<feature type="region of interest" description="Disordered" evidence="4">
    <location>
        <begin position="385"/>
        <end position="408"/>
    </location>
</feature>
<dbReference type="EMBL" id="CAJNOR010000708">
    <property type="protein sequence ID" value="CAF0987638.1"/>
    <property type="molecule type" value="Genomic_DNA"/>
</dbReference>
<dbReference type="Gene3D" id="3.40.50.410">
    <property type="entry name" value="von Willebrand factor, type A domain"/>
    <property type="match status" value="1"/>
</dbReference>
<protein>
    <submittedName>
        <fullName evidence="7">Uncharacterized protein</fullName>
    </submittedName>
</protein>
<dbReference type="SUPFAM" id="SSF81383">
    <property type="entry name" value="F-box domain"/>
    <property type="match status" value="1"/>
</dbReference>
<evidence type="ECO:0000313" key="7">
    <source>
        <dbReference type="EMBL" id="CAF0987638.1"/>
    </source>
</evidence>
<dbReference type="PANTHER" id="PTHR47763">
    <property type="entry name" value="ALPHA-PROTEIN KINASE VWKA"/>
    <property type="match status" value="1"/>
</dbReference>
<dbReference type="SMART" id="SM00256">
    <property type="entry name" value="FBOX"/>
    <property type="match status" value="1"/>
</dbReference>
<feature type="compositionally biased region" description="Basic and acidic residues" evidence="4">
    <location>
        <begin position="15"/>
        <end position="24"/>
    </location>
</feature>
<dbReference type="PROSITE" id="PS50234">
    <property type="entry name" value="VWFA"/>
    <property type="match status" value="1"/>
</dbReference>
<organism evidence="7 8">
    <name type="scientific">Adineta ricciae</name>
    <name type="common">Rotifer</name>
    <dbReference type="NCBI Taxonomy" id="249248"/>
    <lineage>
        <taxon>Eukaryota</taxon>
        <taxon>Metazoa</taxon>
        <taxon>Spiralia</taxon>
        <taxon>Gnathifera</taxon>
        <taxon>Rotifera</taxon>
        <taxon>Eurotatoria</taxon>
        <taxon>Bdelloidea</taxon>
        <taxon>Adinetida</taxon>
        <taxon>Adinetidae</taxon>
        <taxon>Adineta</taxon>
    </lineage>
</organism>
<dbReference type="Proteomes" id="UP000663828">
    <property type="component" value="Unassembled WGS sequence"/>
</dbReference>
<keyword evidence="8" id="KW-1185">Reference proteome</keyword>
<comment type="caution">
    <text evidence="7">The sequence shown here is derived from an EMBL/GenBank/DDBJ whole genome shotgun (WGS) entry which is preliminary data.</text>
</comment>
<evidence type="ECO:0000256" key="3">
    <source>
        <dbReference type="ARBA" id="ARBA00022729"/>
    </source>
</evidence>
<feature type="domain" description="F-box" evidence="5">
    <location>
        <begin position="432"/>
        <end position="478"/>
    </location>
</feature>
<dbReference type="PANTHER" id="PTHR47763:SF1">
    <property type="entry name" value="DUF659 DOMAIN-CONTAINING PROTEIN"/>
    <property type="match status" value="1"/>
</dbReference>
<dbReference type="GO" id="GO:0005737">
    <property type="term" value="C:cytoplasm"/>
    <property type="evidence" value="ECO:0007669"/>
    <property type="project" value="TreeGrafter"/>
</dbReference>
<dbReference type="PROSITE" id="PS50181">
    <property type="entry name" value="FBOX"/>
    <property type="match status" value="1"/>
</dbReference>
<evidence type="ECO:0000256" key="4">
    <source>
        <dbReference type="SAM" id="MobiDB-lite"/>
    </source>
</evidence>
<dbReference type="InterPro" id="IPR036047">
    <property type="entry name" value="F-box-like_dom_sf"/>
</dbReference>
<dbReference type="InterPro" id="IPR056861">
    <property type="entry name" value="HMCN1-like_VWA"/>
</dbReference>
<dbReference type="AlphaFoldDB" id="A0A814FW09"/>
<dbReference type="Pfam" id="PF25106">
    <property type="entry name" value="VWA_4"/>
    <property type="match status" value="1"/>
</dbReference>
<evidence type="ECO:0000259" key="6">
    <source>
        <dbReference type="PROSITE" id="PS50234"/>
    </source>
</evidence>
<dbReference type="GO" id="GO:0004674">
    <property type="term" value="F:protein serine/threonine kinase activity"/>
    <property type="evidence" value="ECO:0007669"/>
    <property type="project" value="TreeGrafter"/>
</dbReference>
<dbReference type="InterPro" id="IPR036465">
    <property type="entry name" value="vWFA_dom_sf"/>
</dbReference>
<dbReference type="CDD" id="cd00198">
    <property type="entry name" value="vWFA"/>
    <property type="match status" value="1"/>
</dbReference>
<evidence type="ECO:0000313" key="8">
    <source>
        <dbReference type="Proteomes" id="UP000663828"/>
    </source>
</evidence>